<dbReference type="EMBL" id="CP011371">
    <property type="protein sequence ID" value="AKJ31374.1"/>
    <property type="molecule type" value="Genomic_DNA"/>
</dbReference>
<evidence type="ECO:0000313" key="2">
    <source>
        <dbReference type="Proteomes" id="UP000035352"/>
    </source>
</evidence>
<sequence>MARLKTTLRPDRQWQRTVEYLDLLHRQYYSAAANWARWRNWPMEAVKIGDQKRVLSEAMMREVWRNRLQDGPLIDDPQWALGLVVRPHRLALVGDVFRVTLWNGMMERFAVTGVSGKGARLRNFHVKLHRESQRGGSLAIHDLPDDLIGYRWDHPDVGRFVDALRARVSAVG</sequence>
<organism evidence="1 2">
    <name type="scientific">Caldimonas brevitalea</name>
    <dbReference type="NCBI Taxonomy" id="413882"/>
    <lineage>
        <taxon>Bacteria</taxon>
        <taxon>Pseudomonadati</taxon>
        <taxon>Pseudomonadota</taxon>
        <taxon>Betaproteobacteria</taxon>
        <taxon>Burkholderiales</taxon>
        <taxon>Sphaerotilaceae</taxon>
        <taxon>Caldimonas</taxon>
    </lineage>
</organism>
<reference evidence="1 2" key="1">
    <citation type="submission" date="2015-05" db="EMBL/GenBank/DDBJ databases">
        <authorList>
            <person name="Tang B."/>
            <person name="Yu Y."/>
        </authorList>
    </citation>
    <scope>NUCLEOTIDE SEQUENCE [LARGE SCALE GENOMIC DNA]</scope>
    <source>
        <strain evidence="1 2">DSM 7029</strain>
    </source>
</reference>
<gene>
    <name evidence="1" type="ORF">AAW51_4683</name>
</gene>
<evidence type="ECO:0000313" key="1">
    <source>
        <dbReference type="EMBL" id="AKJ31374.1"/>
    </source>
</evidence>
<dbReference type="KEGG" id="pbh:AAW51_4683"/>
<accession>A0A0G3BPL5</accession>
<protein>
    <submittedName>
        <fullName evidence="1">Uncharacterized protein</fullName>
    </submittedName>
</protein>
<dbReference type="Proteomes" id="UP000035352">
    <property type="component" value="Chromosome"/>
</dbReference>
<dbReference type="AlphaFoldDB" id="A0A0G3BPL5"/>
<proteinExistence type="predicted"/>
<keyword evidence="2" id="KW-1185">Reference proteome</keyword>
<name>A0A0G3BPL5_9BURK</name>